<dbReference type="InterPro" id="IPR010730">
    <property type="entry name" value="HET"/>
</dbReference>
<feature type="domain" description="Heterokaryon incompatibility" evidence="1">
    <location>
        <begin position="50"/>
        <end position="214"/>
    </location>
</feature>
<proteinExistence type="predicted"/>
<evidence type="ECO:0000259" key="1">
    <source>
        <dbReference type="Pfam" id="PF06985"/>
    </source>
</evidence>
<protein>
    <submittedName>
        <fullName evidence="2">Heterokaryon incompatibility protein-domain-containing protein</fullName>
    </submittedName>
</protein>
<dbReference type="Proteomes" id="UP001396898">
    <property type="component" value="Unassembled WGS sequence"/>
</dbReference>
<dbReference type="PANTHER" id="PTHR24148">
    <property type="entry name" value="ANKYRIN REPEAT DOMAIN-CONTAINING PROTEIN 39 HOMOLOG-RELATED"/>
    <property type="match status" value="1"/>
</dbReference>
<comment type="caution">
    <text evidence="2">The sequence shown here is derived from an EMBL/GenBank/DDBJ whole genome shotgun (WGS) entry which is preliminary data.</text>
</comment>
<accession>A0ABR1S9U8</accession>
<dbReference type="Pfam" id="PF06985">
    <property type="entry name" value="HET"/>
    <property type="match status" value="1"/>
</dbReference>
<evidence type="ECO:0000313" key="3">
    <source>
        <dbReference type="Proteomes" id="UP001396898"/>
    </source>
</evidence>
<name>A0ABR1S9U8_9PEZI</name>
<reference evidence="2 3" key="1">
    <citation type="submission" date="2023-01" db="EMBL/GenBank/DDBJ databases">
        <title>Analysis of 21 Apiospora genomes using comparative genomics revels a genus with tremendous synthesis potential of carbohydrate active enzymes and secondary metabolites.</title>
        <authorList>
            <person name="Sorensen T."/>
        </authorList>
    </citation>
    <scope>NUCLEOTIDE SEQUENCE [LARGE SCALE GENOMIC DNA]</scope>
    <source>
        <strain evidence="2 3">CBS 20057</strain>
    </source>
</reference>
<organism evidence="2 3">
    <name type="scientific">Apiospora marii</name>
    <dbReference type="NCBI Taxonomy" id="335849"/>
    <lineage>
        <taxon>Eukaryota</taxon>
        <taxon>Fungi</taxon>
        <taxon>Dikarya</taxon>
        <taxon>Ascomycota</taxon>
        <taxon>Pezizomycotina</taxon>
        <taxon>Sordariomycetes</taxon>
        <taxon>Xylariomycetidae</taxon>
        <taxon>Amphisphaeriales</taxon>
        <taxon>Apiosporaceae</taxon>
        <taxon>Apiospora</taxon>
    </lineage>
</organism>
<evidence type="ECO:0000313" key="2">
    <source>
        <dbReference type="EMBL" id="KAK8028486.1"/>
    </source>
</evidence>
<keyword evidence="3" id="KW-1185">Reference proteome</keyword>
<dbReference type="PANTHER" id="PTHR24148:SF64">
    <property type="entry name" value="HETEROKARYON INCOMPATIBILITY DOMAIN-CONTAINING PROTEIN"/>
    <property type="match status" value="1"/>
</dbReference>
<sequence>MSSSVTTYKHKSLSSEHSIRVFDLLPSICSKAQVEVRIREISLSDRLSRYEALSYARGNGAKQGSHSVLCAGQRLPVTDSCHAALVHLRSRLWTRTIWADAICVDQAEHEAGTTERNCQVKQMGRIFHNASRVIVWLDQADRKMKLMFRAIRLWSLSAKAERLFNRNDSLPIEVAILAATLLLFRIYPGRACMQLSLSDLDQNSWFMDVWTIQEVALARKATVMTGHSNMSWDTFTAMSRGIELGYSRTAMRRFLDSVALRHHTTPQKANSFTTTTLTESFIDDEELRPTDSCTRTRRLDTRDQTLQRKMLRCLPYLQCARSHDKVYSIYGMASQWGYNLPEPDYDRPVEEVFQEFVVAFVHLHGDLTPLTTTLPADSNTGLPSWVPDWLSSRPVLSEEDVDVSGVFASLYPPDWSVTNSSYSHVKWNREGKALEVRGKRIGTISSRLYGSSKGQYDDPASEAFDDFVQACQTWIQSLSVSAIDQSMQIPQDMNHKNSPKWSAMEQFVLFTPWGPARSRQLGPIFPTRDEHSWEFSWDRAARHRMLLGWVHRVQYPSLEHAIAALGDSPFVDDLSKTRKRAEEVPQYRQHVSRVPAVLESNFRMMQRHVNLFANYSFLALDNGLWGRAHLSCQVGDEVWLLAGSDAPVVLRRQEGGGGRCRVVAPAFIEGAMYGRMWADDESVLDTVNLI</sequence>
<gene>
    <name evidence="2" type="ORF">PG991_005542</name>
</gene>
<dbReference type="EMBL" id="JAQQWI010000007">
    <property type="protein sequence ID" value="KAK8028486.1"/>
    <property type="molecule type" value="Genomic_DNA"/>
</dbReference>
<dbReference type="InterPro" id="IPR052895">
    <property type="entry name" value="HetReg/Transcr_Mod"/>
</dbReference>